<dbReference type="InterPro" id="IPR006153">
    <property type="entry name" value="Cation/H_exchanger_TM"/>
</dbReference>
<evidence type="ECO:0000313" key="15">
    <source>
        <dbReference type="Proteomes" id="UP000288012"/>
    </source>
</evidence>
<evidence type="ECO:0000256" key="8">
    <source>
        <dbReference type="ARBA" id="ARBA00023065"/>
    </source>
</evidence>
<feature type="coiled-coil region" evidence="11">
    <location>
        <begin position="425"/>
        <end position="477"/>
    </location>
</feature>
<dbReference type="GO" id="GO:0005886">
    <property type="term" value="C:plasma membrane"/>
    <property type="evidence" value="ECO:0007669"/>
    <property type="project" value="UniProtKB-SubCell"/>
</dbReference>
<evidence type="ECO:0000256" key="1">
    <source>
        <dbReference type="ARBA" id="ARBA00004651"/>
    </source>
</evidence>
<keyword evidence="5 12" id="KW-0812">Transmembrane</keyword>
<evidence type="ECO:0000256" key="10">
    <source>
        <dbReference type="ARBA" id="ARBA00023201"/>
    </source>
</evidence>
<evidence type="ECO:0000256" key="6">
    <source>
        <dbReference type="ARBA" id="ARBA00022989"/>
    </source>
</evidence>
<dbReference type="CDD" id="cd00038">
    <property type="entry name" value="CAP_ED"/>
    <property type="match status" value="1"/>
</dbReference>
<feature type="transmembrane region" description="Helical" evidence="12">
    <location>
        <begin position="73"/>
        <end position="90"/>
    </location>
</feature>
<name>A0A433JK48_9GAMM</name>
<dbReference type="PANTHER" id="PTHR10110:SF86">
    <property type="entry name" value="SODIUM_HYDROGEN EXCHANGER 7"/>
    <property type="match status" value="1"/>
</dbReference>
<dbReference type="Pfam" id="PF00027">
    <property type="entry name" value="cNMP_binding"/>
    <property type="match status" value="1"/>
</dbReference>
<keyword evidence="2" id="KW-0813">Transport</keyword>
<dbReference type="Proteomes" id="UP000288012">
    <property type="component" value="Unassembled WGS sequence"/>
</dbReference>
<protein>
    <submittedName>
        <fullName evidence="14">Cyclic nucleotide-binding domain-containing protein</fullName>
    </submittedName>
</protein>
<keyword evidence="11" id="KW-0175">Coiled coil</keyword>
<dbReference type="InterPro" id="IPR018490">
    <property type="entry name" value="cNMP-bd_dom_sf"/>
</dbReference>
<feature type="transmembrane region" description="Helical" evidence="12">
    <location>
        <begin position="320"/>
        <end position="339"/>
    </location>
</feature>
<dbReference type="PROSITE" id="PS50042">
    <property type="entry name" value="CNMP_BINDING_3"/>
    <property type="match status" value="1"/>
</dbReference>
<keyword evidence="8" id="KW-0406">Ion transport</keyword>
<keyword evidence="6 12" id="KW-1133">Transmembrane helix</keyword>
<evidence type="ECO:0000256" key="4">
    <source>
        <dbReference type="ARBA" id="ARBA00022475"/>
    </source>
</evidence>
<dbReference type="SUPFAM" id="SSF51206">
    <property type="entry name" value="cAMP-binding domain-like"/>
    <property type="match status" value="1"/>
</dbReference>
<dbReference type="EMBL" id="RZGR01000010">
    <property type="protein sequence ID" value="RUQ88840.1"/>
    <property type="molecule type" value="Genomic_DNA"/>
</dbReference>
<feature type="transmembrane region" description="Helical" evidence="12">
    <location>
        <begin position="359"/>
        <end position="376"/>
    </location>
</feature>
<feature type="transmembrane region" description="Helical" evidence="12">
    <location>
        <begin position="203"/>
        <end position="228"/>
    </location>
</feature>
<organism evidence="14 15">
    <name type="scientific">Legionella septentrionalis</name>
    <dbReference type="NCBI Taxonomy" id="2498109"/>
    <lineage>
        <taxon>Bacteria</taxon>
        <taxon>Pseudomonadati</taxon>
        <taxon>Pseudomonadota</taxon>
        <taxon>Gammaproteobacteria</taxon>
        <taxon>Legionellales</taxon>
        <taxon>Legionellaceae</taxon>
        <taxon>Legionella</taxon>
    </lineage>
</organism>
<keyword evidence="7" id="KW-0915">Sodium</keyword>
<feature type="transmembrane region" description="Helical" evidence="12">
    <location>
        <begin position="102"/>
        <end position="121"/>
    </location>
</feature>
<evidence type="ECO:0000256" key="12">
    <source>
        <dbReference type="SAM" id="Phobius"/>
    </source>
</evidence>
<keyword evidence="4" id="KW-1003">Cell membrane</keyword>
<feature type="domain" description="Cyclic nucleotide-binding" evidence="13">
    <location>
        <begin position="706"/>
        <end position="804"/>
    </location>
</feature>
<dbReference type="Pfam" id="PF00999">
    <property type="entry name" value="Na_H_Exchanger"/>
    <property type="match status" value="1"/>
</dbReference>
<evidence type="ECO:0000256" key="7">
    <source>
        <dbReference type="ARBA" id="ARBA00023053"/>
    </source>
</evidence>
<reference evidence="14 15" key="1">
    <citation type="submission" date="2018-12" db="EMBL/GenBank/DDBJ databases">
        <title>Legionella sp,whole genome shotgun sequence.</title>
        <authorList>
            <person name="Wu H."/>
        </authorList>
    </citation>
    <scope>NUCLEOTIDE SEQUENCE [LARGE SCALE GENOMIC DNA]</scope>
    <source>
        <strain evidence="15">km714</strain>
    </source>
</reference>
<feature type="transmembrane region" description="Helical" evidence="12">
    <location>
        <begin position="240"/>
        <end position="268"/>
    </location>
</feature>
<dbReference type="GO" id="GO:0015386">
    <property type="term" value="F:potassium:proton antiporter activity"/>
    <property type="evidence" value="ECO:0007669"/>
    <property type="project" value="TreeGrafter"/>
</dbReference>
<accession>A0A433JK48</accession>
<gene>
    <name evidence="14" type="ORF">EKM59_04705</name>
</gene>
<dbReference type="GO" id="GO:0015385">
    <property type="term" value="F:sodium:proton antiporter activity"/>
    <property type="evidence" value="ECO:0007669"/>
    <property type="project" value="InterPro"/>
</dbReference>
<evidence type="ECO:0000256" key="5">
    <source>
        <dbReference type="ARBA" id="ARBA00022692"/>
    </source>
</evidence>
<sequence length="827" mass="93381">MALGQYLLPPAAQLVIAFVLLLVIAAITMAACSRQKWRFTIALVGIGLLIGHLERQGIGWLRFFNIYQLRPDFIFYLCLPTLLFESAYHIDIRQLKRNLAQILVLAIPGVLISTLLMGFIVHQFTSLNWLLALLLGAILSAIEPIAVLSLFQSLGAPKKLRILVEGESLFSDATAVILAKTFGIMLAIGMLDAPGIAEGGMQFLLKFLGGLLFGWLFAHLMGSILSLLKSQPQIEISLTTVLAYSSFIIAEQVLMVSGALAVVAAGLTMGNWGQTKISPDVTNYLEKFWGFAAYAVNALLFLLVGLNINISHTWHVLAEWLVVVVAMLISRAVVVFGLIPVSRLLPLSTKVNWRYQTVIFWGGLRGGVSLATVFGLQHFHGQTLLIDLVAGAVLFTLFAQGLTIERVIAWLGLNKIPVIDQLMKLDGLIVIKKQALQRLKQLKQAGLVSLHTANELKNKHAYELKEAEESLARLKDHAFNPKRQEQFLLNHMLGRELKALFLWFTQGLISETVYRNLRDTIHTQLDAVRHGGGWLAVSKILKVPSRLDNFLIRFIEPLPGMHWLRGRLQATRIARQYEEIWALHEGTKILQNALEELQLHIKFDEKITSYLTVQITHWEYVTQQQLEQMLHDFPTVIQSLQERLHEHMILTAEIELLKEEVRAGKLPATIAAEIIQECEQQMHVLKHKPMERVQLDAYDFLRNFYLFETLKDKEFSLLYQKFRSYTVPIGHEVIKEGDTGRSLFFIARGIIHVVRKKDQETELLATLSEGDFIGEISLIEDKPRNATCRAASPCVLYELRFKDFAEFKKDHPEIIAKIKQVAAKRGL</sequence>
<dbReference type="SMART" id="SM00100">
    <property type="entry name" value="cNMP"/>
    <property type="match status" value="1"/>
</dbReference>
<comment type="subcellular location">
    <subcellularLocation>
        <location evidence="1">Cell membrane</location>
        <topology evidence="1">Multi-pass membrane protein</topology>
    </subcellularLocation>
</comment>
<dbReference type="PROSITE" id="PS00888">
    <property type="entry name" value="CNMP_BINDING_1"/>
    <property type="match status" value="1"/>
</dbReference>
<feature type="transmembrane region" description="Helical" evidence="12">
    <location>
        <begin position="388"/>
        <end position="413"/>
    </location>
</feature>
<feature type="transmembrane region" description="Helical" evidence="12">
    <location>
        <begin position="288"/>
        <end position="308"/>
    </location>
</feature>
<evidence type="ECO:0000256" key="9">
    <source>
        <dbReference type="ARBA" id="ARBA00023136"/>
    </source>
</evidence>
<dbReference type="InterPro" id="IPR014710">
    <property type="entry name" value="RmlC-like_jellyroll"/>
</dbReference>
<dbReference type="PANTHER" id="PTHR10110">
    <property type="entry name" value="SODIUM/HYDROGEN EXCHANGER"/>
    <property type="match status" value="1"/>
</dbReference>
<dbReference type="InterPro" id="IPR000595">
    <property type="entry name" value="cNMP-bd_dom"/>
</dbReference>
<feature type="transmembrane region" description="Helical" evidence="12">
    <location>
        <begin position="12"/>
        <end position="30"/>
    </location>
</feature>
<feature type="transmembrane region" description="Helical" evidence="12">
    <location>
        <begin position="37"/>
        <end position="53"/>
    </location>
</feature>
<keyword evidence="3" id="KW-0050">Antiport</keyword>
<evidence type="ECO:0000256" key="11">
    <source>
        <dbReference type="SAM" id="Coils"/>
    </source>
</evidence>
<keyword evidence="9 12" id="KW-0472">Membrane</keyword>
<evidence type="ECO:0000259" key="13">
    <source>
        <dbReference type="PROSITE" id="PS50042"/>
    </source>
</evidence>
<dbReference type="Gene3D" id="2.60.120.10">
    <property type="entry name" value="Jelly Rolls"/>
    <property type="match status" value="1"/>
</dbReference>
<dbReference type="Gene3D" id="6.10.140.1330">
    <property type="match status" value="1"/>
</dbReference>
<feature type="transmembrane region" description="Helical" evidence="12">
    <location>
        <begin position="127"/>
        <end position="148"/>
    </location>
</feature>
<dbReference type="RefSeq" id="WP_127057105.1">
    <property type="nucleotide sequence ID" value="NZ_RZGR01000010.1"/>
</dbReference>
<proteinExistence type="predicted"/>
<evidence type="ECO:0000256" key="3">
    <source>
        <dbReference type="ARBA" id="ARBA00022449"/>
    </source>
</evidence>
<dbReference type="GO" id="GO:0098719">
    <property type="term" value="P:sodium ion import across plasma membrane"/>
    <property type="evidence" value="ECO:0007669"/>
    <property type="project" value="TreeGrafter"/>
</dbReference>
<keyword evidence="15" id="KW-1185">Reference proteome</keyword>
<comment type="caution">
    <text evidence="14">The sequence shown here is derived from an EMBL/GenBank/DDBJ whole genome shotgun (WGS) entry which is preliminary data.</text>
</comment>
<feature type="transmembrane region" description="Helical" evidence="12">
    <location>
        <begin position="169"/>
        <end position="191"/>
    </location>
</feature>
<dbReference type="GO" id="GO:0051453">
    <property type="term" value="P:regulation of intracellular pH"/>
    <property type="evidence" value="ECO:0007669"/>
    <property type="project" value="TreeGrafter"/>
</dbReference>
<keyword evidence="10" id="KW-0739">Sodium transport</keyword>
<evidence type="ECO:0000256" key="2">
    <source>
        <dbReference type="ARBA" id="ARBA00022448"/>
    </source>
</evidence>
<dbReference type="AlphaFoldDB" id="A0A433JK48"/>
<dbReference type="InterPro" id="IPR018488">
    <property type="entry name" value="cNMP-bd_CS"/>
</dbReference>
<dbReference type="InterPro" id="IPR018422">
    <property type="entry name" value="Cation/H_exchanger_CPA1"/>
</dbReference>
<evidence type="ECO:0000313" key="14">
    <source>
        <dbReference type="EMBL" id="RUQ88840.1"/>
    </source>
</evidence>